<dbReference type="Gene3D" id="2.60.40.1260">
    <property type="entry name" value="Lamin Tail domain"/>
    <property type="match status" value="1"/>
</dbReference>
<dbReference type="InterPro" id="IPR035437">
    <property type="entry name" value="SNase_OB-fold_sf"/>
</dbReference>
<reference evidence="6" key="1">
    <citation type="journal article" date="2014" name="Front. Microbiol.">
        <title>High frequency of phylogenetically diverse reductive dehalogenase-homologous genes in deep subseafloor sedimentary metagenomes.</title>
        <authorList>
            <person name="Kawai M."/>
            <person name="Futagami T."/>
            <person name="Toyoda A."/>
            <person name="Takaki Y."/>
            <person name="Nishi S."/>
            <person name="Hori S."/>
            <person name="Arai W."/>
            <person name="Tsubouchi T."/>
            <person name="Morono Y."/>
            <person name="Uchiyama I."/>
            <person name="Ito T."/>
            <person name="Fujiyama A."/>
            <person name="Inagaki F."/>
            <person name="Takami H."/>
        </authorList>
    </citation>
    <scope>NUCLEOTIDE SEQUENCE</scope>
    <source>
        <strain evidence="6">Expedition CK06-06</strain>
    </source>
</reference>
<evidence type="ECO:0000256" key="3">
    <source>
        <dbReference type="ARBA" id="ARBA00022801"/>
    </source>
</evidence>
<dbReference type="InterPro" id="IPR036415">
    <property type="entry name" value="Lamin_tail_dom_sf"/>
</dbReference>
<dbReference type="Pfam" id="PF00565">
    <property type="entry name" value="SNase"/>
    <property type="match status" value="1"/>
</dbReference>
<dbReference type="SUPFAM" id="SSF50199">
    <property type="entry name" value="Staphylococcal nuclease"/>
    <property type="match status" value="1"/>
</dbReference>
<dbReference type="GO" id="GO:0016787">
    <property type="term" value="F:hydrolase activity"/>
    <property type="evidence" value="ECO:0007669"/>
    <property type="project" value="UniProtKB-KW"/>
</dbReference>
<keyword evidence="3" id="KW-0378">Hydrolase</keyword>
<dbReference type="Pfam" id="PF00932">
    <property type="entry name" value="LTD"/>
    <property type="match status" value="1"/>
</dbReference>
<dbReference type="InterPro" id="IPR001322">
    <property type="entry name" value="Lamin_tail_dom"/>
</dbReference>
<evidence type="ECO:0000313" key="6">
    <source>
        <dbReference type="EMBL" id="GAF81609.1"/>
    </source>
</evidence>
<dbReference type="EMBL" id="BARS01004656">
    <property type="protein sequence ID" value="GAF81609.1"/>
    <property type="molecule type" value="Genomic_DNA"/>
</dbReference>
<dbReference type="PROSITE" id="PS51841">
    <property type="entry name" value="LTD"/>
    <property type="match status" value="1"/>
</dbReference>
<evidence type="ECO:0000256" key="1">
    <source>
        <dbReference type="ARBA" id="ARBA00022722"/>
    </source>
</evidence>
<organism evidence="6">
    <name type="scientific">marine sediment metagenome</name>
    <dbReference type="NCBI Taxonomy" id="412755"/>
    <lineage>
        <taxon>unclassified sequences</taxon>
        <taxon>metagenomes</taxon>
        <taxon>ecological metagenomes</taxon>
    </lineage>
</organism>
<dbReference type="PANTHER" id="PTHR12302">
    <property type="entry name" value="EBNA2 BINDING PROTEIN P100"/>
    <property type="match status" value="1"/>
</dbReference>
<protein>
    <recommendedName>
        <fullName evidence="7">TNase-like domain-containing protein</fullName>
    </recommendedName>
</protein>
<dbReference type="PROSITE" id="PS50830">
    <property type="entry name" value="TNASE_3"/>
    <property type="match status" value="1"/>
</dbReference>
<dbReference type="PROSITE" id="PS51257">
    <property type="entry name" value="PROKAR_LIPOPROTEIN"/>
    <property type="match status" value="1"/>
</dbReference>
<evidence type="ECO:0000259" key="4">
    <source>
        <dbReference type="PROSITE" id="PS50830"/>
    </source>
</evidence>
<dbReference type="InterPro" id="IPR016071">
    <property type="entry name" value="Staphylococal_nuclease_OB-fold"/>
</dbReference>
<comment type="caution">
    <text evidence="6">The sequence shown here is derived from an EMBL/GenBank/DDBJ whole genome shotgun (WGS) entry which is preliminary data.</text>
</comment>
<dbReference type="GO" id="GO:0004519">
    <property type="term" value="F:endonuclease activity"/>
    <property type="evidence" value="ECO:0007669"/>
    <property type="project" value="UniProtKB-KW"/>
</dbReference>
<name>X0SKR5_9ZZZZ</name>
<gene>
    <name evidence="6" type="ORF">S01H1_09114</name>
</gene>
<dbReference type="SMART" id="SM00318">
    <property type="entry name" value="SNc"/>
    <property type="match status" value="1"/>
</dbReference>
<keyword evidence="1" id="KW-0540">Nuclease</keyword>
<dbReference type="PANTHER" id="PTHR12302:SF3">
    <property type="entry name" value="SERINE_THREONINE-PROTEIN KINASE 31"/>
    <property type="match status" value="1"/>
</dbReference>
<evidence type="ECO:0008006" key="7">
    <source>
        <dbReference type="Google" id="ProtNLM"/>
    </source>
</evidence>
<dbReference type="SUPFAM" id="SSF74853">
    <property type="entry name" value="Lamin A/C globular tail domain"/>
    <property type="match status" value="1"/>
</dbReference>
<accession>X0SKR5</accession>
<proteinExistence type="predicted"/>
<dbReference type="Gene3D" id="2.40.50.90">
    <property type="match status" value="1"/>
</dbReference>
<evidence type="ECO:0000256" key="2">
    <source>
        <dbReference type="ARBA" id="ARBA00022759"/>
    </source>
</evidence>
<evidence type="ECO:0000259" key="5">
    <source>
        <dbReference type="PROSITE" id="PS51841"/>
    </source>
</evidence>
<dbReference type="AlphaFoldDB" id="X0SKR5"/>
<keyword evidence="2" id="KW-0255">Endonuclease</keyword>
<feature type="domain" description="LTD" evidence="5">
    <location>
        <begin position="151"/>
        <end position="272"/>
    </location>
</feature>
<sequence length="272" mass="31036">MKTKCIGSIFGLLLIVLATGCAAPTTPLVTRVIDGDTIEVNIGGTKYKVRYIGIDTPEPDDERPEFCALAQEATRYNRQLVEGKTVRLEKDISETDQYGRLLRYVYVGDTFINAELVRQGLAWAIPYPPDTKYQDYMEELEMEARQDRIGIWQETQPSLLIIVENVQITHIFYDGLVTRVESDEYVEITNLGDQPQELTGCIVKDISDGYPSFIFPSYILAPGRSIRIYTNEYHHEWGGFSFEYSQAIWNNNEPDVAVLYDSQGKEVSRKSY</sequence>
<feature type="domain" description="TNase-like" evidence="4">
    <location>
        <begin position="23"/>
        <end position="154"/>
    </location>
</feature>